<proteinExistence type="predicted"/>
<dbReference type="EMBL" id="JAANQT010010793">
    <property type="protein sequence ID" value="KAG1274850.1"/>
    <property type="molecule type" value="Genomic_DNA"/>
</dbReference>
<evidence type="ECO:0000313" key="2">
    <source>
        <dbReference type="Proteomes" id="UP000716291"/>
    </source>
</evidence>
<reference evidence="1" key="1">
    <citation type="journal article" date="2020" name="Microb. Genom.">
        <title>Genetic diversity of clinical and environmental Mucorales isolates obtained from an investigation of mucormycosis cases among solid organ transplant recipients.</title>
        <authorList>
            <person name="Nguyen M.H."/>
            <person name="Kaul D."/>
            <person name="Muto C."/>
            <person name="Cheng S.J."/>
            <person name="Richter R.A."/>
            <person name="Bruno V.M."/>
            <person name="Liu G."/>
            <person name="Beyhan S."/>
            <person name="Sundermann A.J."/>
            <person name="Mounaud S."/>
            <person name="Pasculle A.W."/>
            <person name="Nierman W.C."/>
            <person name="Driscoll E."/>
            <person name="Cumbie R."/>
            <person name="Clancy C.J."/>
            <person name="Dupont C.L."/>
        </authorList>
    </citation>
    <scope>NUCLEOTIDE SEQUENCE</scope>
    <source>
        <strain evidence="1">GL11</strain>
    </source>
</reference>
<protein>
    <submittedName>
        <fullName evidence="1">Uncharacterized protein</fullName>
    </submittedName>
</protein>
<dbReference type="Proteomes" id="UP000716291">
    <property type="component" value="Unassembled WGS sequence"/>
</dbReference>
<keyword evidence="2" id="KW-1185">Reference proteome</keyword>
<dbReference type="AlphaFoldDB" id="A0A9P6WT27"/>
<evidence type="ECO:0000313" key="1">
    <source>
        <dbReference type="EMBL" id="KAG1274850.1"/>
    </source>
</evidence>
<accession>A0A9P6WT27</accession>
<comment type="caution">
    <text evidence="1">The sequence shown here is derived from an EMBL/GenBank/DDBJ whole genome shotgun (WGS) entry which is preliminary data.</text>
</comment>
<sequence>MQAQHPELTPLVDELADTLRKLLPVCEQRTDPDHGDPLNAEHQLVDARKAQAHLGQPQLFVDGVNHQILVGSTPLRLLTRYLQALYTAE</sequence>
<gene>
    <name evidence="1" type="ORF">G6F64_015028</name>
</gene>
<name>A0A9P6WT27_RHIOR</name>
<organism evidence="1 2">
    <name type="scientific">Rhizopus oryzae</name>
    <name type="common">Mucormycosis agent</name>
    <name type="synonym">Rhizopus arrhizus var. delemar</name>
    <dbReference type="NCBI Taxonomy" id="64495"/>
    <lineage>
        <taxon>Eukaryota</taxon>
        <taxon>Fungi</taxon>
        <taxon>Fungi incertae sedis</taxon>
        <taxon>Mucoromycota</taxon>
        <taxon>Mucoromycotina</taxon>
        <taxon>Mucoromycetes</taxon>
        <taxon>Mucorales</taxon>
        <taxon>Mucorineae</taxon>
        <taxon>Rhizopodaceae</taxon>
        <taxon>Rhizopus</taxon>
    </lineage>
</organism>